<evidence type="ECO:0000313" key="5">
    <source>
        <dbReference type="Proteomes" id="UP000053669"/>
    </source>
</evidence>
<reference evidence="4 5" key="1">
    <citation type="submission" date="2015-10" db="EMBL/GenBank/DDBJ databases">
        <title>Draft genome sequence of Streptomyces canus DSM 40017, type strain for the species Streptomyces canus.</title>
        <authorList>
            <person name="Ruckert C."/>
            <person name="Winkler A."/>
            <person name="Kalinowski J."/>
            <person name="Kampfer P."/>
            <person name="Glaeser S."/>
        </authorList>
    </citation>
    <scope>NUCLEOTIDE SEQUENCE [LARGE SCALE GENOMIC DNA]</scope>
    <source>
        <strain evidence="4 5">DSM 40017</strain>
    </source>
</reference>
<evidence type="ECO:0000256" key="1">
    <source>
        <dbReference type="ARBA" id="ARBA00022723"/>
    </source>
</evidence>
<dbReference type="GO" id="GO:0005975">
    <property type="term" value="P:carbohydrate metabolic process"/>
    <property type="evidence" value="ECO:0007669"/>
    <property type="project" value="InterPro"/>
</dbReference>
<comment type="caution">
    <text evidence="4">The sequence shown here is derived from an EMBL/GenBank/DDBJ whole genome shotgun (WGS) entry which is preliminary data.</text>
</comment>
<accession>A0A101RNK9</accession>
<evidence type="ECO:0000256" key="2">
    <source>
        <dbReference type="ARBA" id="ARBA00022801"/>
    </source>
</evidence>
<dbReference type="InterPro" id="IPR002509">
    <property type="entry name" value="NODB_dom"/>
</dbReference>
<dbReference type="InterPro" id="IPR011330">
    <property type="entry name" value="Glyco_hydro/deAcase_b/a-brl"/>
</dbReference>
<dbReference type="PANTHER" id="PTHR10587:SF133">
    <property type="entry name" value="CHITIN DEACETYLASE 1-RELATED"/>
    <property type="match status" value="1"/>
</dbReference>
<keyword evidence="1" id="KW-0479">Metal-binding</keyword>
<evidence type="ECO:0000313" key="4">
    <source>
        <dbReference type="EMBL" id="KUN58959.1"/>
    </source>
</evidence>
<proteinExistence type="predicted"/>
<dbReference type="PANTHER" id="PTHR10587">
    <property type="entry name" value="GLYCOSYL TRANSFERASE-RELATED"/>
    <property type="match status" value="1"/>
</dbReference>
<dbReference type="RefSeq" id="WP_059210721.1">
    <property type="nucleotide sequence ID" value="NZ_KQ948674.1"/>
</dbReference>
<dbReference type="PROSITE" id="PS51677">
    <property type="entry name" value="NODB"/>
    <property type="match status" value="1"/>
</dbReference>
<organism evidence="4 5">
    <name type="scientific">Streptomyces canus</name>
    <dbReference type="NCBI Taxonomy" id="58343"/>
    <lineage>
        <taxon>Bacteria</taxon>
        <taxon>Bacillati</taxon>
        <taxon>Actinomycetota</taxon>
        <taxon>Actinomycetes</taxon>
        <taxon>Kitasatosporales</taxon>
        <taxon>Streptomycetaceae</taxon>
        <taxon>Streptomyces</taxon>
        <taxon>Streptomyces aurantiacus group</taxon>
    </lineage>
</organism>
<dbReference type="Proteomes" id="UP000053669">
    <property type="component" value="Unassembled WGS sequence"/>
</dbReference>
<dbReference type="SUPFAM" id="SSF88713">
    <property type="entry name" value="Glycoside hydrolase/deacetylase"/>
    <property type="match status" value="1"/>
</dbReference>
<keyword evidence="2" id="KW-0378">Hydrolase</keyword>
<dbReference type="AlphaFoldDB" id="A0A101RNK9"/>
<dbReference type="GO" id="GO:0046872">
    <property type="term" value="F:metal ion binding"/>
    <property type="evidence" value="ECO:0007669"/>
    <property type="project" value="UniProtKB-KW"/>
</dbReference>
<dbReference type="GO" id="GO:0016810">
    <property type="term" value="F:hydrolase activity, acting on carbon-nitrogen (but not peptide) bonds"/>
    <property type="evidence" value="ECO:0007669"/>
    <property type="project" value="InterPro"/>
</dbReference>
<dbReference type="STRING" id="58343.AQJ46_42595"/>
<gene>
    <name evidence="4" type="ORF">AQJ46_42595</name>
</gene>
<protein>
    <recommendedName>
        <fullName evidence="3">NodB homology domain-containing protein</fullName>
    </recommendedName>
</protein>
<evidence type="ECO:0000259" key="3">
    <source>
        <dbReference type="PROSITE" id="PS51677"/>
    </source>
</evidence>
<dbReference type="EMBL" id="LMWU01000055">
    <property type="protein sequence ID" value="KUN58959.1"/>
    <property type="molecule type" value="Genomic_DNA"/>
</dbReference>
<dbReference type="Gene3D" id="3.20.20.370">
    <property type="entry name" value="Glycoside hydrolase/deacetylase"/>
    <property type="match status" value="1"/>
</dbReference>
<name>A0A101RNK9_9ACTN</name>
<sequence>MLWTLDTEDWKYPDATKIAQSVVAKVKRNDVVLMHDIHATSVAAIPEILRTLTARGYHFVTVSHLRATM</sequence>
<dbReference type="GO" id="GO:0016020">
    <property type="term" value="C:membrane"/>
    <property type="evidence" value="ECO:0007669"/>
    <property type="project" value="TreeGrafter"/>
</dbReference>
<dbReference type="InterPro" id="IPR050248">
    <property type="entry name" value="Polysacc_deacetylase_ArnD"/>
</dbReference>
<feature type="domain" description="NodB homology" evidence="3">
    <location>
        <begin position="1"/>
        <end position="60"/>
    </location>
</feature>